<reference evidence="1 2" key="1">
    <citation type="submission" date="2024-06" db="EMBL/GenBank/DDBJ databases">
        <authorList>
            <person name="Pan Q."/>
            <person name="Wen M."/>
            <person name="Jouanno E."/>
            <person name="Zahm M."/>
            <person name="Klopp C."/>
            <person name="Cabau C."/>
            <person name="Louis A."/>
            <person name="Berthelot C."/>
            <person name="Parey E."/>
            <person name="Roest Crollius H."/>
            <person name="Montfort J."/>
            <person name="Robinson-Rechavi M."/>
            <person name="Bouchez O."/>
            <person name="Lampietro C."/>
            <person name="Lopez Roques C."/>
            <person name="Donnadieu C."/>
            <person name="Postlethwait J."/>
            <person name="Bobe J."/>
            <person name="Verreycken H."/>
            <person name="Guiguen Y."/>
        </authorList>
    </citation>
    <scope>NUCLEOTIDE SEQUENCE [LARGE SCALE GENOMIC DNA]</scope>
    <source>
        <strain evidence="1">Up_M1</strain>
        <tissue evidence="1">Testis</tissue>
    </source>
</reference>
<accession>A0ABD0X2S7</accession>
<proteinExistence type="predicted"/>
<dbReference type="Proteomes" id="UP001557470">
    <property type="component" value="Unassembled WGS sequence"/>
</dbReference>
<evidence type="ECO:0008006" key="3">
    <source>
        <dbReference type="Google" id="ProtNLM"/>
    </source>
</evidence>
<evidence type="ECO:0000313" key="2">
    <source>
        <dbReference type="Proteomes" id="UP001557470"/>
    </source>
</evidence>
<name>A0ABD0X2S7_UMBPY</name>
<sequence length="221" mass="24497">MYGIKQLNLMGCPAPMALGSPMALIEKGCRKALMSCTRPRAVPQMKKSYEKRAAPIAQMEQGCMKAWMSCTRARAVPQMKKSYEKRAAPMASCDMLMNEECEGDSSASVCTPVKDPLLQLISLQKASGCWVLELAFAEVLAKTMEDVSKPKPAQVDQEVWATVLALVWLYGFKMEAQEEWQFVVMKAVSWIKAQKEARLSECVLAGNQLLGCQVQMDTMGI</sequence>
<organism evidence="1 2">
    <name type="scientific">Umbra pygmaea</name>
    <name type="common">Eastern mudminnow</name>
    <dbReference type="NCBI Taxonomy" id="75934"/>
    <lineage>
        <taxon>Eukaryota</taxon>
        <taxon>Metazoa</taxon>
        <taxon>Chordata</taxon>
        <taxon>Craniata</taxon>
        <taxon>Vertebrata</taxon>
        <taxon>Euteleostomi</taxon>
        <taxon>Actinopterygii</taxon>
        <taxon>Neopterygii</taxon>
        <taxon>Teleostei</taxon>
        <taxon>Protacanthopterygii</taxon>
        <taxon>Esociformes</taxon>
        <taxon>Umbridae</taxon>
        <taxon>Umbra</taxon>
    </lineage>
</organism>
<gene>
    <name evidence="1" type="ORF">UPYG_G00203220</name>
</gene>
<comment type="caution">
    <text evidence="1">The sequence shown here is derived from an EMBL/GenBank/DDBJ whole genome shotgun (WGS) entry which is preliminary data.</text>
</comment>
<protein>
    <recommendedName>
        <fullName evidence="3">von Willebrand factor A domain-containing protein 5A-like</fullName>
    </recommendedName>
</protein>
<dbReference type="PANTHER" id="PTHR45737">
    <property type="entry name" value="VON WILLEBRAND FACTOR A DOMAIN-CONTAINING PROTEIN 5A"/>
    <property type="match status" value="1"/>
</dbReference>
<dbReference type="PANTHER" id="PTHR45737:SF6">
    <property type="entry name" value="VON WILLEBRAND FACTOR A DOMAIN-CONTAINING PROTEIN 5A"/>
    <property type="match status" value="1"/>
</dbReference>
<dbReference type="AlphaFoldDB" id="A0ABD0X2S7"/>
<keyword evidence="2" id="KW-1185">Reference proteome</keyword>
<dbReference type="EMBL" id="JAGEUA010000006">
    <property type="protein sequence ID" value="KAL0973411.1"/>
    <property type="molecule type" value="Genomic_DNA"/>
</dbReference>
<evidence type="ECO:0000313" key="1">
    <source>
        <dbReference type="EMBL" id="KAL0973411.1"/>
    </source>
</evidence>